<dbReference type="InterPro" id="IPR009028">
    <property type="entry name" value="Coatomer/calthrin_app_sub_C"/>
</dbReference>
<dbReference type="GO" id="GO:0006886">
    <property type="term" value="P:intracellular protein transport"/>
    <property type="evidence" value="ECO:0007669"/>
    <property type="project" value="InterPro"/>
</dbReference>
<proteinExistence type="predicted"/>
<gene>
    <name evidence="2" type="ORF">CTI12_AA308630</name>
</gene>
<evidence type="ECO:0000313" key="3">
    <source>
        <dbReference type="Proteomes" id="UP000245207"/>
    </source>
</evidence>
<evidence type="ECO:0000313" key="2">
    <source>
        <dbReference type="EMBL" id="PWA67044.1"/>
    </source>
</evidence>
<feature type="region of interest" description="Disordered" evidence="1">
    <location>
        <begin position="47"/>
        <end position="67"/>
    </location>
</feature>
<sequence>MLCLVRIETDPADRTQLRMTVASGDPALTFELKEFIKEHLVIIPTTAKPPAPAPQAATTPPIASSDPGALLAGLL</sequence>
<dbReference type="EMBL" id="PKPP01003910">
    <property type="protein sequence ID" value="PWA67044.1"/>
    <property type="molecule type" value="Genomic_DNA"/>
</dbReference>
<name>A0A2U1N0S8_ARTAN</name>
<reference evidence="2 3" key="1">
    <citation type="journal article" date="2018" name="Mol. Plant">
        <title>The genome of Artemisia annua provides insight into the evolution of Asteraceae family and artemisinin biosynthesis.</title>
        <authorList>
            <person name="Shen Q."/>
            <person name="Zhang L."/>
            <person name="Liao Z."/>
            <person name="Wang S."/>
            <person name="Yan T."/>
            <person name="Shi P."/>
            <person name="Liu M."/>
            <person name="Fu X."/>
            <person name="Pan Q."/>
            <person name="Wang Y."/>
            <person name="Lv Z."/>
            <person name="Lu X."/>
            <person name="Zhang F."/>
            <person name="Jiang W."/>
            <person name="Ma Y."/>
            <person name="Chen M."/>
            <person name="Hao X."/>
            <person name="Li L."/>
            <person name="Tang Y."/>
            <person name="Lv G."/>
            <person name="Zhou Y."/>
            <person name="Sun X."/>
            <person name="Brodelius P.E."/>
            <person name="Rose J.K.C."/>
            <person name="Tang K."/>
        </authorList>
    </citation>
    <scope>NUCLEOTIDE SEQUENCE [LARGE SCALE GENOMIC DNA]</scope>
    <source>
        <strain evidence="3">cv. Huhao1</strain>
        <tissue evidence="2">Leaf</tissue>
    </source>
</reference>
<keyword evidence="3" id="KW-1185">Reference proteome</keyword>
<dbReference type="GO" id="GO:0016192">
    <property type="term" value="P:vesicle-mediated transport"/>
    <property type="evidence" value="ECO:0007669"/>
    <property type="project" value="InterPro"/>
</dbReference>
<organism evidence="2 3">
    <name type="scientific">Artemisia annua</name>
    <name type="common">Sweet wormwood</name>
    <dbReference type="NCBI Taxonomy" id="35608"/>
    <lineage>
        <taxon>Eukaryota</taxon>
        <taxon>Viridiplantae</taxon>
        <taxon>Streptophyta</taxon>
        <taxon>Embryophyta</taxon>
        <taxon>Tracheophyta</taxon>
        <taxon>Spermatophyta</taxon>
        <taxon>Magnoliopsida</taxon>
        <taxon>eudicotyledons</taxon>
        <taxon>Gunneridae</taxon>
        <taxon>Pentapetalae</taxon>
        <taxon>asterids</taxon>
        <taxon>campanulids</taxon>
        <taxon>Asterales</taxon>
        <taxon>Asteraceae</taxon>
        <taxon>Asteroideae</taxon>
        <taxon>Anthemideae</taxon>
        <taxon>Artemisiinae</taxon>
        <taxon>Artemisia</taxon>
    </lineage>
</organism>
<dbReference type="AlphaFoldDB" id="A0A2U1N0S8"/>
<protein>
    <submittedName>
        <fullName evidence="2">Alpha-adaptin</fullName>
    </submittedName>
</protein>
<evidence type="ECO:0000256" key="1">
    <source>
        <dbReference type="SAM" id="MobiDB-lite"/>
    </source>
</evidence>
<dbReference type="Proteomes" id="UP000245207">
    <property type="component" value="Unassembled WGS sequence"/>
</dbReference>
<dbReference type="SUPFAM" id="SSF55711">
    <property type="entry name" value="Subdomain of clathrin and coatomer appendage domain"/>
    <property type="match status" value="1"/>
</dbReference>
<dbReference type="OrthoDB" id="413467at2759"/>
<accession>A0A2U1N0S8</accession>
<dbReference type="GO" id="GO:0030117">
    <property type="term" value="C:membrane coat"/>
    <property type="evidence" value="ECO:0007669"/>
    <property type="project" value="InterPro"/>
</dbReference>
<dbReference type="STRING" id="35608.A0A2U1N0S8"/>
<comment type="caution">
    <text evidence="2">The sequence shown here is derived from an EMBL/GenBank/DDBJ whole genome shotgun (WGS) entry which is preliminary data.</text>
</comment>
<feature type="compositionally biased region" description="Low complexity" evidence="1">
    <location>
        <begin position="54"/>
        <end position="63"/>
    </location>
</feature>